<proteinExistence type="predicted"/>
<dbReference type="OrthoDB" id="5177340at2"/>
<dbReference type="Proteomes" id="UP000431901">
    <property type="component" value="Unassembled WGS sequence"/>
</dbReference>
<keyword evidence="3" id="KW-1185">Reference proteome</keyword>
<protein>
    <submittedName>
        <fullName evidence="2">Uncharacterized protein</fullName>
    </submittedName>
</protein>
<evidence type="ECO:0000313" key="2">
    <source>
        <dbReference type="EMBL" id="MXQ64374.1"/>
    </source>
</evidence>
<feature type="signal peptide" evidence="1">
    <location>
        <begin position="1"/>
        <end position="27"/>
    </location>
</feature>
<keyword evidence="1" id="KW-0732">Signal</keyword>
<dbReference type="AlphaFoldDB" id="A0A6I4WBE5"/>
<dbReference type="RefSeq" id="WP_161102612.1">
    <property type="nucleotide sequence ID" value="NZ_JBHLYI010000013.1"/>
</dbReference>
<feature type="chain" id="PRO_5026265538" evidence="1">
    <location>
        <begin position="28"/>
        <end position="362"/>
    </location>
</feature>
<evidence type="ECO:0000256" key="1">
    <source>
        <dbReference type="SAM" id="SignalP"/>
    </source>
</evidence>
<gene>
    <name evidence="2" type="ORF">GQ466_10025</name>
</gene>
<name>A0A6I4WBE5_9ACTN</name>
<accession>A0A6I4WBE5</accession>
<dbReference type="EMBL" id="WUTW01000002">
    <property type="protein sequence ID" value="MXQ64374.1"/>
    <property type="molecule type" value="Genomic_DNA"/>
</dbReference>
<organism evidence="2 3">
    <name type="scientific">Actinomadura rayongensis</name>
    <dbReference type="NCBI Taxonomy" id="1429076"/>
    <lineage>
        <taxon>Bacteria</taxon>
        <taxon>Bacillati</taxon>
        <taxon>Actinomycetota</taxon>
        <taxon>Actinomycetes</taxon>
        <taxon>Streptosporangiales</taxon>
        <taxon>Thermomonosporaceae</taxon>
        <taxon>Actinomadura</taxon>
    </lineage>
</organism>
<comment type="caution">
    <text evidence="2">The sequence shown here is derived from an EMBL/GenBank/DDBJ whole genome shotgun (WGS) entry which is preliminary data.</text>
</comment>
<evidence type="ECO:0000313" key="3">
    <source>
        <dbReference type="Proteomes" id="UP000431901"/>
    </source>
</evidence>
<reference evidence="2 3" key="1">
    <citation type="submission" date="2019-12" db="EMBL/GenBank/DDBJ databases">
        <title>Nocardia macrotermitis sp. nov. and Nocardia aurantia sp. nov., isolated from the gut of the fungus growing-termite Macrotermes natalensis.</title>
        <authorList>
            <person name="Christine B."/>
            <person name="Rene B."/>
        </authorList>
    </citation>
    <scope>NUCLEOTIDE SEQUENCE [LARGE SCALE GENOMIC DNA]</scope>
    <source>
        <strain evidence="2 3">DSM 102126</strain>
    </source>
</reference>
<sequence length="362" mass="37896">MVAVLRKFGAVVAAAALVAAAGAPTRADTGWHEVGLPFFWPKTGINDIAAGGAGNVWFAGYQGSLPIFAPELSTIIWTSGNPVVRRWTGSGWKEYPLNGFSGTGALGDVSAGAETWILSNASSGPYVARFDGTAFARVTAPSDVEQLRTVHTGPAGTWLTAWRRDHAGEGLYRWRDGAFVAETLPAGLSGLATLVQIGPSDAWLGATRQQAGGGSVATTLHWTGGAWTEVPTPTTSKALRTLTAGGPDDIWAAAADVVSRWAPVESLLHWNGTAWSPVALPGGGFSARDVIVDGTGRAWLGGTDGTTGVLYRRDGDTWTKQTIPLPSGAKRLDLYRFAAIPGTATLWAEGTRDDNPVVMTNQ</sequence>